<dbReference type="InterPro" id="IPR037401">
    <property type="entry name" value="SnoaL-like"/>
</dbReference>
<evidence type="ECO:0000259" key="1">
    <source>
        <dbReference type="Pfam" id="PF12680"/>
    </source>
</evidence>
<dbReference type="Pfam" id="PF12680">
    <property type="entry name" value="SnoaL_2"/>
    <property type="match status" value="1"/>
</dbReference>
<dbReference type="InterPro" id="IPR032710">
    <property type="entry name" value="NTF2-like_dom_sf"/>
</dbReference>
<dbReference type="SUPFAM" id="SSF54427">
    <property type="entry name" value="NTF2-like"/>
    <property type="match status" value="1"/>
</dbReference>
<keyword evidence="3" id="KW-1185">Reference proteome</keyword>
<feature type="domain" description="SnoaL-like" evidence="1">
    <location>
        <begin position="246"/>
        <end position="344"/>
    </location>
</feature>
<dbReference type="EMBL" id="JBHRZI010000061">
    <property type="protein sequence ID" value="MFC3899251.1"/>
    <property type="molecule type" value="Genomic_DNA"/>
</dbReference>
<dbReference type="PANTHER" id="PTHR41913:SF1">
    <property type="entry name" value="DUF1684 DOMAIN-CONTAINING PROTEIN"/>
    <property type="match status" value="1"/>
</dbReference>
<name>A0ABV8CBZ6_9PSEU</name>
<gene>
    <name evidence="2" type="ORF">ACFOWZ_47970</name>
</gene>
<dbReference type="Pfam" id="PF07920">
    <property type="entry name" value="DUF1684"/>
    <property type="match status" value="1"/>
</dbReference>
<dbReference type="Proteomes" id="UP001595690">
    <property type="component" value="Unassembled WGS sequence"/>
</dbReference>
<dbReference type="PANTHER" id="PTHR41913">
    <property type="entry name" value="DUF1684 DOMAIN-CONTAINING PROTEIN"/>
    <property type="match status" value="1"/>
</dbReference>
<organism evidence="2 3">
    <name type="scientific">Lentzea rhizosphaerae</name>
    <dbReference type="NCBI Taxonomy" id="2041025"/>
    <lineage>
        <taxon>Bacteria</taxon>
        <taxon>Bacillati</taxon>
        <taxon>Actinomycetota</taxon>
        <taxon>Actinomycetes</taxon>
        <taxon>Pseudonocardiales</taxon>
        <taxon>Pseudonocardiaceae</taxon>
        <taxon>Lentzea</taxon>
    </lineage>
</organism>
<evidence type="ECO:0000313" key="3">
    <source>
        <dbReference type="Proteomes" id="UP001595690"/>
    </source>
</evidence>
<comment type="caution">
    <text evidence="2">The sequence shown here is derived from an EMBL/GenBank/DDBJ whole genome shotgun (WGS) entry which is preliminary data.</text>
</comment>
<dbReference type="InterPro" id="IPR012467">
    <property type="entry name" value="DUF1684"/>
</dbReference>
<proteinExistence type="predicted"/>
<sequence>MNHEEWRRARRDEIADKVKVVAKGTVTGHETRVLPGIPGEWRITETGALTHTADGVTREVPSGSPVELGTGRIALAGGADGFYGVVVRDDAVLAPSGIDTYPYDPAWVFEGEFRAAPDGRRLDVEHLTSPRTTDSVLAPVDLVVTINGTEHVLHVIETMPGQRLVVFTDETNGTETPAIGRWLVLPLLEPGSRLTVDFNQASLSHHHLAPAVFTCPLSPPGNHLPMRVEAGERALVYDLKEKTVTYLRHLENREWDAARAMCSENATVWHNDGKGDSTIQENIDGMAAKVGPISSMRYDVTRQFDQPGEVLQQHVVKVVMKDGAVFQVDAAVYFRFEEGLITRIEEYAGLPG</sequence>
<dbReference type="RefSeq" id="WP_382381424.1">
    <property type="nucleotide sequence ID" value="NZ_JBHRZI010000061.1"/>
</dbReference>
<evidence type="ECO:0000313" key="2">
    <source>
        <dbReference type="EMBL" id="MFC3899251.1"/>
    </source>
</evidence>
<reference evidence="3" key="1">
    <citation type="journal article" date="2019" name="Int. J. Syst. Evol. Microbiol.">
        <title>The Global Catalogue of Microorganisms (GCM) 10K type strain sequencing project: providing services to taxonomists for standard genome sequencing and annotation.</title>
        <authorList>
            <consortium name="The Broad Institute Genomics Platform"/>
            <consortium name="The Broad Institute Genome Sequencing Center for Infectious Disease"/>
            <person name="Wu L."/>
            <person name="Ma J."/>
        </authorList>
    </citation>
    <scope>NUCLEOTIDE SEQUENCE [LARGE SCALE GENOMIC DNA]</scope>
    <source>
        <strain evidence="3">CGMCC 4.7405</strain>
    </source>
</reference>
<protein>
    <submittedName>
        <fullName evidence="2">DUF1684 domain-containing protein</fullName>
    </submittedName>
</protein>
<accession>A0ABV8CBZ6</accession>
<dbReference type="Gene3D" id="3.10.450.50">
    <property type="match status" value="1"/>
</dbReference>